<dbReference type="InterPro" id="IPR033911">
    <property type="entry name" value="MetRS_core"/>
</dbReference>
<dbReference type="Gene3D" id="3.40.50.620">
    <property type="entry name" value="HUPs"/>
    <property type="match status" value="1"/>
</dbReference>
<dbReference type="InterPro" id="IPR014729">
    <property type="entry name" value="Rossmann-like_a/b/a_fold"/>
</dbReference>
<reference evidence="7 8" key="1">
    <citation type="submission" date="2017-09" db="EMBL/GenBank/DDBJ databases">
        <title>Depth-based differentiation of microbial function through sediment-hosted aquifers and enrichment of novel symbionts in the deep terrestrial subsurface.</title>
        <authorList>
            <person name="Probst A.J."/>
            <person name="Ladd B."/>
            <person name="Jarett J.K."/>
            <person name="Geller-Mcgrath D.E."/>
            <person name="Sieber C.M."/>
            <person name="Emerson J.B."/>
            <person name="Anantharaman K."/>
            <person name="Thomas B.C."/>
            <person name="Malmstrom R."/>
            <person name="Stieglmeier M."/>
            <person name="Klingl A."/>
            <person name="Woyke T."/>
            <person name="Ryan C.M."/>
            <person name="Banfield J.F."/>
        </authorList>
    </citation>
    <scope>NUCLEOTIDE SEQUENCE [LARGE SCALE GENOMIC DNA]</scope>
    <source>
        <strain evidence="7">CG23_combo_of_CG06-09_8_20_14_all_39_25</strain>
    </source>
</reference>
<evidence type="ECO:0000256" key="1">
    <source>
        <dbReference type="ARBA" id="ARBA00022598"/>
    </source>
</evidence>
<evidence type="ECO:0000313" key="7">
    <source>
        <dbReference type="EMBL" id="PIP22469.1"/>
    </source>
</evidence>
<dbReference type="InterPro" id="IPR023457">
    <property type="entry name" value="Met-tRNA_synth_2"/>
</dbReference>
<comment type="caution">
    <text evidence="7">The sequence shown here is derived from an EMBL/GenBank/DDBJ whole genome shotgun (WGS) entry which is preliminary data.</text>
</comment>
<dbReference type="EMBL" id="PCRN01000019">
    <property type="protein sequence ID" value="PIP22469.1"/>
    <property type="molecule type" value="Genomic_DNA"/>
</dbReference>
<keyword evidence="3" id="KW-0067">ATP-binding</keyword>
<feature type="non-terminal residue" evidence="7">
    <location>
        <position position="1"/>
    </location>
</feature>
<dbReference type="PRINTS" id="PR01041">
    <property type="entry name" value="TRNASYNTHMET"/>
</dbReference>
<keyword evidence="4" id="KW-0648">Protein biosynthesis</keyword>
<accession>A0A2G9YTF9</accession>
<evidence type="ECO:0000313" key="8">
    <source>
        <dbReference type="Proteomes" id="UP000229054"/>
    </source>
</evidence>
<evidence type="ECO:0000256" key="5">
    <source>
        <dbReference type="ARBA" id="ARBA00023146"/>
    </source>
</evidence>
<dbReference type="PANTHER" id="PTHR43326">
    <property type="entry name" value="METHIONYL-TRNA SYNTHETASE"/>
    <property type="match status" value="1"/>
</dbReference>
<feature type="domain" description="Methionyl/Leucyl tRNA synthetase" evidence="6">
    <location>
        <begin position="2"/>
        <end position="122"/>
    </location>
</feature>
<organism evidence="7 8">
    <name type="scientific">Candidatus Nealsonbacteria bacterium CG23_combo_of_CG06-09_8_20_14_all_39_25</name>
    <dbReference type="NCBI Taxonomy" id="1974723"/>
    <lineage>
        <taxon>Bacteria</taxon>
        <taxon>Candidatus Nealsoniibacteriota</taxon>
    </lineage>
</organism>
<name>A0A2G9YTF9_9BACT</name>
<proteinExistence type="predicted"/>
<keyword evidence="2" id="KW-0547">Nucleotide-binding</keyword>
<dbReference type="Pfam" id="PF09334">
    <property type="entry name" value="tRNA-synt_1g"/>
    <property type="match status" value="1"/>
</dbReference>
<dbReference type="GO" id="GO:0005524">
    <property type="term" value="F:ATP binding"/>
    <property type="evidence" value="ECO:0007669"/>
    <property type="project" value="UniProtKB-KW"/>
</dbReference>
<keyword evidence="5" id="KW-0030">Aminoacyl-tRNA synthetase</keyword>
<evidence type="ECO:0000256" key="4">
    <source>
        <dbReference type="ARBA" id="ARBA00022917"/>
    </source>
</evidence>
<evidence type="ECO:0000256" key="3">
    <source>
        <dbReference type="ARBA" id="ARBA00022840"/>
    </source>
</evidence>
<sequence length="132" mass="15809">IVQADVIARYFRQQGYEVFFNTGVDEHGLKVFRKTQKEDLEPQVYCDIYAKRYKALKQVLNLSYNSFIRTTDPHHIKAAQEFWRRCDKNRDIYKKNYKVKYCVGCELEKTESELIRGKCPIHPEQEPEIIEE</sequence>
<dbReference type="SUPFAM" id="SSF52374">
    <property type="entry name" value="Nucleotidylyl transferase"/>
    <property type="match status" value="1"/>
</dbReference>
<dbReference type="InterPro" id="IPR015413">
    <property type="entry name" value="Methionyl/Leucyl_tRNA_Synth"/>
</dbReference>
<feature type="non-terminal residue" evidence="7">
    <location>
        <position position="132"/>
    </location>
</feature>
<evidence type="ECO:0000259" key="6">
    <source>
        <dbReference type="Pfam" id="PF09334"/>
    </source>
</evidence>
<evidence type="ECO:0000256" key="2">
    <source>
        <dbReference type="ARBA" id="ARBA00022741"/>
    </source>
</evidence>
<protein>
    <recommendedName>
        <fullName evidence="6">Methionyl/Leucyl tRNA synthetase domain-containing protein</fullName>
    </recommendedName>
</protein>
<dbReference type="AlphaFoldDB" id="A0A2G9YTF9"/>
<gene>
    <name evidence="7" type="ORF">COX38_00400</name>
</gene>
<dbReference type="Gene3D" id="2.170.220.10">
    <property type="match status" value="1"/>
</dbReference>
<dbReference type="PANTHER" id="PTHR43326:SF1">
    <property type="entry name" value="METHIONINE--TRNA LIGASE, MITOCHONDRIAL"/>
    <property type="match status" value="1"/>
</dbReference>
<dbReference type="GO" id="GO:0006431">
    <property type="term" value="P:methionyl-tRNA aminoacylation"/>
    <property type="evidence" value="ECO:0007669"/>
    <property type="project" value="InterPro"/>
</dbReference>
<dbReference type="Proteomes" id="UP000229054">
    <property type="component" value="Unassembled WGS sequence"/>
</dbReference>
<dbReference type="GO" id="GO:0004825">
    <property type="term" value="F:methionine-tRNA ligase activity"/>
    <property type="evidence" value="ECO:0007669"/>
    <property type="project" value="InterPro"/>
</dbReference>
<keyword evidence="1" id="KW-0436">Ligase</keyword>